<comment type="subcellular location">
    <subcellularLocation>
        <location evidence="1">Nucleus</location>
        <location evidence="1">Nucleolus</location>
    </subcellularLocation>
</comment>
<comment type="function">
    <text evidence="6">Involved in nucleolar processing of pre-18S ribosomal RNA. Has a role in the nuclear export of 40S pre-ribosomal subunit to the cytoplasm.</text>
</comment>
<feature type="region of interest" description="Disordered" evidence="7">
    <location>
        <begin position="276"/>
        <end position="369"/>
    </location>
</feature>
<keyword evidence="9" id="KW-1185">Reference proteome</keyword>
<evidence type="ECO:0000256" key="4">
    <source>
        <dbReference type="ARBA" id="ARBA00022552"/>
    </source>
</evidence>
<dbReference type="Pfam" id="PF04147">
    <property type="entry name" value="Nop14"/>
    <property type="match status" value="3"/>
</dbReference>
<evidence type="ECO:0000256" key="7">
    <source>
        <dbReference type="SAM" id="MobiDB-lite"/>
    </source>
</evidence>
<protein>
    <recommendedName>
        <fullName evidence="10">Nucleolar protein 14</fullName>
    </recommendedName>
</protein>
<proteinExistence type="inferred from homology"/>
<keyword evidence="4" id="KW-0698">rRNA processing</keyword>
<feature type="compositionally biased region" description="Basic and acidic residues" evidence="7">
    <location>
        <begin position="7"/>
        <end position="23"/>
    </location>
</feature>
<accession>A0ABQ9FHY8</accession>
<gene>
    <name evidence="8" type="ORF">KUTeg_004817</name>
</gene>
<reference evidence="8 9" key="1">
    <citation type="submission" date="2022-12" db="EMBL/GenBank/DDBJ databases">
        <title>Chromosome-level genome of Tegillarca granosa.</title>
        <authorList>
            <person name="Kim J."/>
        </authorList>
    </citation>
    <scope>NUCLEOTIDE SEQUENCE [LARGE SCALE GENOMIC DNA]</scope>
    <source>
        <strain evidence="8">Teg-2019</strain>
        <tissue evidence="8">Adductor muscle</tissue>
    </source>
</reference>
<comment type="similarity">
    <text evidence="2">Belongs to the NOP14 family.</text>
</comment>
<feature type="compositionally biased region" description="Basic and acidic residues" evidence="7">
    <location>
        <begin position="351"/>
        <end position="368"/>
    </location>
</feature>
<dbReference type="PANTHER" id="PTHR23183">
    <property type="entry name" value="NOP14"/>
    <property type="match status" value="1"/>
</dbReference>
<feature type="region of interest" description="Disordered" evidence="7">
    <location>
        <begin position="188"/>
        <end position="210"/>
    </location>
</feature>
<keyword evidence="3" id="KW-0690">Ribosome biogenesis</keyword>
<evidence type="ECO:0000256" key="3">
    <source>
        <dbReference type="ARBA" id="ARBA00022517"/>
    </source>
</evidence>
<keyword evidence="5" id="KW-0539">Nucleus</keyword>
<feature type="region of interest" description="Disordered" evidence="7">
    <location>
        <begin position="1"/>
        <end position="23"/>
    </location>
</feature>
<feature type="compositionally biased region" description="Acidic residues" evidence="7">
    <location>
        <begin position="287"/>
        <end position="350"/>
    </location>
</feature>
<dbReference type="EMBL" id="JARBDR010000246">
    <property type="protein sequence ID" value="KAJ8316913.1"/>
    <property type="molecule type" value="Genomic_DNA"/>
</dbReference>
<evidence type="ECO:0000256" key="2">
    <source>
        <dbReference type="ARBA" id="ARBA00007466"/>
    </source>
</evidence>
<dbReference type="PANTHER" id="PTHR23183:SF0">
    <property type="entry name" value="NUCLEOLAR PROTEIN 14"/>
    <property type="match status" value="1"/>
</dbReference>
<dbReference type="Proteomes" id="UP001217089">
    <property type="component" value="Unassembled WGS sequence"/>
</dbReference>
<evidence type="ECO:0000256" key="1">
    <source>
        <dbReference type="ARBA" id="ARBA00004604"/>
    </source>
</evidence>
<evidence type="ECO:0000256" key="5">
    <source>
        <dbReference type="ARBA" id="ARBA00023242"/>
    </source>
</evidence>
<name>A0ABQ9FHY8_TEGGR</name>
<organism evidence="8 9">
    <name type="scientific">Tegillarca granosa</name>
    <name type="common">Malaysian cockle</name>
    <name type="synonym">Anadara granosa</name>
    <dbReference type="NCBI Taxonomy" id="220873"/>
    <lineage>
        <taxon>Eukaryota</taxon>
        <taxon>Metazoa</taxon>
        <taxon>Spiralia</taxon>
        <taxon>Lophotrochozoa</taxon>
        <taxon>Mollusca</taxon>
        <taxon>Bivalvia</taxon>
        <taxon>Autobranchia</taxon>
        <taxon>Pteriomorphia</taxon>
        <taxon>Arcoida</taxon>
        <taxon>Arcoidea</taxon>
        <taxon>Arcidae</taxon>
        <taxon>Tegillarca</taxon>
    </lineage>
</organism>
<dbReference type="InterPro" id="IPR007276">
    <property type="entry name" value="Nop14"/>
</dbReference>
<evidence type="ECO:0000313" key="9">
    <source>
        <dbReference type="Proteomes" id="UP001217089"/>
    </source>
</evidence>
<comment type="caution">
    <text evidence="8">The sequence shown here is derived from an EMBL/GenBank/DDBJ whole genome shotgun (WGS) entry which is preliminary data.</text>
</comment>
<sequence length="696" mass="80435">MGKKKKQVADKVRNKKKETDKKINPFEVKINRQKQDVLGRKISKHDKGMPGLSRSKAIKKRKQTLLQEYNHRFKSNKFVDKRFGENDATLSVEDKMMKRFVIERMRKDKHNKFSLSEGESELTHYGQSLSEIEKFDDPVISDDEDDEEEGRINAKLVAQEHFGGLLEMSNFESIDKRPWKERMEELISKSKKERHARQMEKEKSQEMTEKIDEEFKDVRFLLAAGMKNKKESQESIVVKPDDYDIAVRELKFEMKGMVGLHFALDNSDKERFHVSYKDGKLLTPGGSDEDDEDMDEDNVSDTKEDSEEEDKDSGESDDGEDDEDEGGSNDESDSDSYADLDSDEAEEDDDKVEKSEGSKSKKKVEVADPVKAQKKQELMEAAKKELPYTFKVPDNYEELLDILHGHSDENQLIIIERMRKCHHPSLAEGNKEKLELLLFKLVSILFPTSDFHHHVVTPTFIFIAQMLSQFVSMSKRYVPEAINFLHGVLFLASTKEEGKYEAVIPPFKPEGKHIGLLEITESLKTSTVKPLKLSEVLVTDMEKDALSNNEFRLSAISACVKLLIEFCKLYAELPSFWEIFSPVKSVCDKLPVKFYPDNLQSDIKELEKFISDHQHGIKKSLVIQKKKPKPLIMFEPEIEDEIGIKKSKKKRGTTRDFNEKQRIDEDRKRKVKDLYQMLATQEGDYKAMKRAKKTGM</sequence>
<evidence type="ECO:0008006" key="10">
    <source>
        <dbReference type="Google" id="ProtNLM"/>
    </source>
</evidence>
<evidence type="ECO:0000313" key="8">
    <source>
        <dbReference type="EMBL" id="KAJ8316913.1"/>
    </source>
</evidence>
<evidence type="ECO:0000256" key="6">
    <source>
        <dbReference type="ARBA" id="ARBA00024695"/>
    </source>
</evidence>